<dbReference type="PROSITE" id="PS51721">
    <property type="entry name" value="G_CP"/>
    <property type="match status" value="1"/>
</dbReference>
<feature type="domain" description="CP-type G" evidence="12">
    <location>
        <begin position="70"/>
        <end position="231"/>
    </location>
</feature>
<dbReference type="PATRIC" id="fig|1423776.4.peg.989"/>
<dbReference type="EMBL" id="AZEE01000028">
    <property type="protein sequence ID" value="KRK98003.1"/>
    <property type="molecule type" value="Genomic_DNA"/>
</dbReference>
<dbReference type="GO" id="GO:0019843">
    <property type="term" value="F:rRNA binding"/>
    <property type="evidence" value="ECO:0007669"/>
    <property type="project" value="UniProtKB-KW"/>
</dbReference>
<dbReference type="GO" id="GO:0005737">
    <property type="term" value="C:cytoplasm"/>
    <property type="evidence" value="ECO:0007669"/>
    <property type="project" value="UniProtKB-SubCell"/>
</dbReference>
<evidence type="ECO:0000313" key="14">
    <source>
        <dbReference type="Proteomes" id="UP000051160"/>
    </source>
</evidence>
<protein>
    <recommendedName>
        <fullName evidence="10">Small ribosomal subunit biogenesis GTPase RsgA</fullName>
        <ecNumber evidence="10">3.6.1.-</ecNumber>
    </recommendedName>
</protein>
<evidence type="ECO:0000256" key="4">
    <source>
        <dbReference type="ARBA" id="ARBA00022730"/>
    </source>
</evidence>
<dbReference type="InterPro" id="IPR030378">
    <property type="entry name" value="G_CP_dom"/>
</dbReference>
<dbReference type="PANTHER" id="PTHR32120">
    <property type="entry name" value="SMALL RIBOSOMAL SUBUNIT BIOGENESIS GTPASE RSGA"/>
    <property type="match status" value="1"/>
</dbReference>
<evidence type="ECO:0000256" key="5">
    <source>
        <dbReference type="ARBA" id="ARBA00022741"/>
    </source>
</evidence>
<organism evidence="13 14">
    <name type="scientific">Secundilactobacillus odoratitofui DSM 19909 = JCM 15043</name>
    <dbReference type="NCBI Taxonomy" id="1423776"/>
    <lineage>
        <taxon>Bacteria</taxon>
        <taxon>Bacillati</taxon>
        <taxon>Bacillota</taxon>
        <taxon>Bacilli</taxon>
        <taxon>Lactobacillales</taxon>
        <taxon>Lactobacillaceae</taxon>
        <taxon>Secundilactobacillus</taxon>
    </lineage>
</organism>
<evidence type="ECO:0000259" key="12">
    <source>
        <dbReference type="PROSITE" id="PS51721"/>
    </source>
</evidence>
<reference evidence="13 14" key="1">
    <citation type="journal article" date="2015" name="Genome Announc.">
        <title>Expanding the biotechnology potential of lactobacilli through comparative genomics of 213 strains and associated genera.</title>
        <authorList>
            <person name="Sun Z."/>
            <person name="Harris H.M."/>
            <person name="McCann A."/>
            <person name="Guo C."/>
            <person name="Argimon S."/>
            <person name="Zhang W."/>
            <person name="Yang X."/>
            <person name="Jeffery I.B."/>
            <person name="Cooney J.C."/>
            <person name="Kagawa T.F."/>
            <person name="Liu W."/>
            <person name="Song Y."/>
            <person name="Salvetti E."/>
            <person name="Wrobel A."/>
            <person name="Rasinkangas P."/>
            <person name="Parkhill J."/>
            <person name="Rea M.C."/>
            <person name="O'Sullivan O."/>
            <person name="Ritari J."/>
            <person name="Douillard F.P."/>
            <person name="Paul Ross R."/>
            <person name="Yang R."/>
            <person name="Briner A.E."/>
            <person name="Felis G.E."/>
            <person name="de Vos W.M."/>
            <person name="Barrangou R."/>
            <person name="Klaenhammer T.R."/>
            <person name="Caufield P.W."/>
            <person name="Cui Y."/>
            <person name="Zhang H."/>
            <person name="O'Toole P.W."/>
        </authorList>
    </citation>
    <scope>NUCLEOTIDE SEQUENCE [LARGE SCALE GENOMIC DNA]</scope>
    <source>
        <strain evidence="13 14">DSM 19909</strain>
    </source>
</reference>
<dbReference type="CDD" id="cd04466">
    <property type="entry name" value="S1_YloQ_GTPase"/>
    <property type="match status" value="1"/>
</dbReference>
<dbReference type="Proteomes" id="UP000051160">
    <property type="component" value="Unassembled WGS sequence"/>
</dbReference>
<comment type="cofactor">
    <cofactor evidence="10">
        <name>Zn(2+)</name>
        <dbReference type="ChEBI" id="CHEBI:29105"/>
    </cofactor>
    <text evidence="10">Binds 1 zinc ion per subunit.</text>
</comment>
<dbReference type="GO" id="GO:0003924">
    <property type="term" value="F:GTPase activity"/>
    <property type="evidence" value="ECO:0007669"/>
    <property type="project" value="UniProtKB-UniRule"/>
</dbReference>
<feature type="binding site" evidence="10">
    <location>
        <position position="260"/>
    </location>
    <ligand>
        <name>Zn(2+)</name>
        <dbReference type="ChEBI" id="CHEBI:29105"/>
    </ligand>
</feature>
<dbReference type="CDD" id="cd01854">
    <property type="entry name" value="YjeQ_EngC"/>
    <property type="match status" value="1"/>
</dbReference>
<dbReference type="GO" id="GO:0042274">
    <property type="term" value="P:ribosomal small subunit biogenesis"/>
    <property type="evidence" value="ECO:0007669"/>
    <property type="project" value="UniProtKB-UniRule"/>
</dbReference>
<dbReference type="Gene3D" id="1.10.40.50">
    <property type="entry name" value="Probable gtpase engc, domain 3"/>
    <property type="match status" value="1"/>
</dbReference>
<dbReference type="SUPFAM" id="SSF52540">
    <property type="entry name" value="P-loop containing nucleoside triphosphate hydrolases"/>
    <property type="match status" value="1"/>
</dbReference>
<accession>A0A0R1LWK3</accession>
<evidence type="ECO:0000256" key="10">
    <source>
        <dbReference type="HAMAP-Rule" id="MF_01820"/>
    </source>
</evidence>
<dbReference type="Pfam" id="PF16745">
    <property type="entry name" value="RsgA_N"/>
    <property type="match status" value="1"/>
</dbReference>
<keyword evidence="8 10" id="KW-0694">RNA-binding</keyword>
<name>A0A0R1LWK3_9LACO</name>
<keyword evidence="4 10" id="KW-0699">rRNA-binding</keyword>
<evidence type="ECO:0000313" key="13">
    <source>
        <dbReference type="EMBL" id="KRK98003.1"/>
    </source>
</evidence>
<evidence type="ECO:0000256" key="7">
    <source>
        <dbReference type="ARBA" id="ARBA00022833"/>
    </source>
</evidence>
<dbReference type="GO" id="GO:0046872">
    <property type="term" value="F:metal ion binding"/>
    <property type="evidence" value="ECO:0007669"/>
    <property type="project" value="UniProtKB-KW"/>
</dbReference>
<evidence type="ECO:0000259" key="11">
    <source>
        <dbReference type="PROSITE" id="PS50936"/>
    </source>
</evidence>
<keyword evidence="1 10" id="KW-0963">Cytoplasm</keyword>
<comment type="caution">
    <text evidence="13">The sequence shown here is derived from an EMBL/GenBank/DDBJ whole genome shotgun (WGS) entry which is preliminary data.</text>
</comment>
<dbReference type="InterPro" id="IPR012340">
    <property type="entry name" value="NA-bd_OB-fold"/>
</dbReference>
<dbReference type="STRING" id="1423776.FD04_GL000980"/>
<feature type="binding site" evidence="10">
    <location>
        <position position="268"/>
    </location>
    <ligand>
        <name>Zn(2+)</name>
        <dbReference type="ChEBI" id="CHEBI:29105"/>
    </ligand>
</feature>
<keyword evidence="6 10" id="KW-0378">Hydrolase</keyword>
<evidence type="ECO:0000256" key="6">
    <source>
        <dbReference type="ARBA" id="ARBA00022801"/>
    </source>
</evidence>
<keyword evidence="2 10" id="KW-0690">Ribosome biogenesis</keyword>
<evidence type="ECO:0000256" key="9">
    <source>
        <dbReference type="ARBA" id="ARBA00023134"/>
    </source>
</evidence>
<dbReference type="NCBIfam" id="TIGR00157">
    <property type="entry name" value="ribosome small subunit-dependent GTPase A"/>
    <property type="match status" value="1"/>
</dbReference>
<evidence type="ECO:0000256" key="8">
    <source>
        <dbReference type="ARBA" id="ARBA00022884"/>
    </source>
</evidence>
<comment type="function">
    <text evidence="10">One of several proteins that assist in the late maturation steps of the functional core of the 30S ribosomal subunit. Helps release RbfA from mature subunits. May play a role in the assembly of ribosomal proteins into the subunit. Circularly permuted GTPase that catalyzes slow GTP hydrolysis, GTPase activity is stimulated by the 30S ribosomal subunit.</text>
</comment>
<comment type="subunit">
    <text evidence="10">Monomer. Associates with 30S ribosomal subunit, binds 16S rRNA.</text>
</comment>
<dbReference type="AlphaFoldDB" id="A0A0R1LWK3"/>
<gene>
    <name evidence="10" type="primary">rsgA</name>
    <name evidence="13" type="ORF">FD04_GL000980</name>
</gene>
<keyword evidence="3 10" id="KW-0479">Metal-binding</keyword>
<dbReference type="InterPro" id="IPR004881">
    <property type="entry name" value="Ribosome_biogen_GTPase_RsgA"/>
</dbReference>
<dbReference type="Gene3D" id="2.40.50.140">
    <property type="entry name" value="Nucleic acid-binding proteins"/>
    <property type="match status" value="1"/>
</dbReference>
<dbReference type="GO" id="GO:0005525">
    <property type="term" value="F:GTP binding"/>
    <property type="evidence" value="ECO:0007669"/>
    <property type="project" value="UniProtKB-UniRule"/>
</dbReference>
<comment type="subcellular location">
    <subcellularLocation>
        <location evidence="10">Cytoplasm</location>
    </subcellularLocation>
</comment>
<keyword evidence="7 10" id="KW-0862">Zinc</keyword>
<proteinExistence type="inferred from homology"/>
<dbReference type="Pfam" id="PF03193">
    <property type="entry name" value="RsgA_GTPase"/>
    <property type="match status" value="1"/>
</dbReference>
<comment type="similarity">
    <text evidence="10">Belongs to the TRAFAC class YlqF/YawG GTPase family. RsgA subfamily.</text>
</comment>
<dbReference type="SUPFAM" id="SSF50249">
    <property type="entry name" value="Nucleic acid-binding proteins"/>
    <property type="match status" value="1"/>
</dbReference>
<dbReference type="HAMAP" id="MF_01820">
    <property type="entry name" value="GTPase_RsgA"/>
    <property type="match status" value="1"/>
</dbReference>
<feature type="binding site" evidence="10">
    <location>
        <begin position="174"/>
        <end position="182"/>
    </location>
    <ligand>
        <name>GTP</name>
        <dbReference type="ChEBI" id="CHEBI:37565"/>
    </ligand>
</feature>
<dbReference type="PROSITE" id="PS50936">
    <property type="entry name" value="ENGC_GTPASE"/>
    <property type="match status" value="1"/>
</dbReference>
<sequence>MKGGGDVAEGQIRQSLSGFYDVMTTSGRLVRTRARGNFRSRKITPLVGDQVVIDAPNDHEGYILEVKPRRNQLVRPPVANVDQAIVATAVREPVFSTNLLDRQLLALEIAKIEPVVYLTKTDLLTAEEQPEFVQLAADYRQIGYQVIYDPVAFSQTAITALDELLEDKVSVIMGQTGAGKSTLLNHVAPDLDLATGEISAALNRGKHTTRRVSLLEVAGGLIADTPGFSSYDAFDLDARSLGQYFREFRRAAVNCRFRGCVHVNEPGCAVKAMVESGEIRQSRYENYLLLYQALKNQKPNYRK</sequence>
<dbReference type="InterPro" id="IPR010914">
    <property type="entry name" value="RsgA_GTPase_dom"/>
</dbReference>
<dbReference type="EC" id="3.6.1.-" evidence="10"/>
<evidence type="ECO:0000256" key="2">
    <source>
        <dbReference type="ARBA" id="ARBA00022517"/>
    </source>
</evidence>
<dbReference type="PANTHER" id="PTHR32120:SF11">
    <property type="entry name" value="SMALL RIBOSOMAL SUBUNIT BIOGENESIS GTPASE RSGA 1, MITOCHONDRIAL-RELATED"/>
    <property type="match status" value="1"/>
</dbReference>
<feature type="binding site" evidence="10">
    <location>
        <position position="262"/>
    </location>
    <ligand>
        <name>Zn(2+)</name>
        <dbReference type="ChEBI" id="CHEBI:29105"/>
    </ligand>
</feature>
<keyword evidence="9 10" id="KW-0342">GTP-binding</keyword>
<keyword evidence="14" id="KW-1185">Reference proteome</keyword>
<dbReference type="Gene3D" id="3.40.50.300">
    <property type="entry name" value="P-loop containing nucleotide triphosphate hydrolases"/>
    <property type="match status" value="1"/>
</dbReference>
<evidence type="ECO:0000256" key="3">
    <source>
        <dbReference type="ARBA" id="ARBA00022723"/>
    </source>
</evidence>
<keyword evidence="5 10" id="KW-0547">Nucleotide-binding</keyword>
<dbReference type="InterPro" id="IPR031944">
    <property type="entry name" value="RsgA_N"/>
</dbReference>
<feature type="binding site" evidence="10">
    <location>
        <begin position="119"/>
        <end position="122"/>
    </location>
    <ligand>
        <name>GTP</name>
        <dbReference type="ChEBI" id="CHEBI:37565"/>
    </ligand>
</feature>
<feature type="binding site" evidence="10">
    <location>
        <position position="255"/>
    </location>
    <ligand>
        <name>Zn(2+)</name>
        <dbReference type="ChEBI" id="CHEBI:29105"/>
    </ligand>
</feature>
<evidence type="ECO:0000256" key="1">
    <source>
        <dbReference type="ARBA" id="ARBA00022490"/>
    </source>
</evidence>
<feature type="domain" description="EngC GTPase" evidence="11">
    <location>
        <begin position="79"/>
        <end position="229"/>
    </location>
</feature>
<dbReference type="InterPro" id="IPR027417">
    <property type="entry name" value="P-loop_NTPase"/>
</dbReference>